<accession>A0A9D1NN20</accession>
<dbReference type="GO" id="GO:0016787">
    <property type="term" value="F:hydrolase activity"/>
    <property type="evidence" value="ECO:0007669"/>
    <property type="project" value="UniProtKB-KW"/>
</dbReference>
<evidence type="ECO:0000256" key="1">
    <source>
        <dbReference type="SAM" id="SignalP"/>
    </source>
</evidence>
<protein>
    <submittedName>
        <fullName evidence="2">Glycoside hydrolase family 88 protein</fullName>
    </submittedName>
</protein>
<proteinExistence type="predicted"/>
<name>A0A9D1NN20_9BACT</name>
<evidence type="ECO:0000313" key="2">
    <source>
        <dbReference type="EMBL" id="HIV09413.1"/>
    </source>
</evidence>
<gene>
    <name evidence="2" type="ORF">IAC79_04795</name>
</gene>
<feature type="signal peptide" evidence="1">
    <location>
        <begin position="1"/>
        <end position="18"/>
    </location>
</feature>
<keyword evidence="1" id="KW-0732">Signal</keyword>
<reference evidence="2" key="1">
    <citation type="submission" date="2020-10" db="EMBL/GenBank/DDBJ databases">
        <authorList>
            <person name="Gilroy R."/>
        </authorList>
    </citation>
    <scope>NUCLEOTIDE SEQUENCE</scope>
    <source>
        <strain evidence="2">35461</strain>
    </source>
</reference>
<organism evidence="2 3">
    <name type="scientific">Candidatus Spyradenecus faecavium</name>
    <dbReference type="NCBI Taxonomy" id="2840947"/>
    <lineage>
        <taxon>Bacteria</taxon>
        <taxon>Pseudomonadati</taxon>
        <taxon>Lentisphaerota</taxon>
        <taxon>Lentisphaeria</taxon>
        <taxon>Lentisphaerales</taxon>
        <taxon>Lentisphaeraceae</taxon>
        <taxon>Lentisphaeraceae incertae sedis</taxon>
        <taxon>Candidatus Spyradenecus</taxon>
    </lineage>
</organism>
<dbReference type="AlphaFoldDB" id="A0A9D1NN20"/>
<feature type="chain" id="PRO_5039652686" evidence="1">
    <location>
        <begin position="19"/>
        <end position="62"/>
    </location>
</feature>
<feature type="non-terminal residue" evidence="2">
    <location>
        <position position="62"/>
    </location>
</feature>
<keyword evidence="2" id="KW-0378">Hydrolase</keyword>
<evidence type="ECO:0000313" key="3">
    <source>
        <dbReference type="Proteomes" id="UP000886845"/>
    </source>
</evidence>
<sequence length="62" mass="6819">MKQLLTMVALFAAAVALAELPTQADIRRNLRRVAEWQVVHQPQSGLGPTAWTNGALYQGMLD</sequence>
<dbReference type="Proteomes" id="UP000886845">
    <property type="component" value="Unassembled WGS sequence"/>
</dbReference>
<dbReference type="EMBL" id="DVOR01000154">
    <property type="protein sequence ID" value="HIV09413.1"/>
    <property type="molecule type" value="Genomic_DNA"/>
</dbReference>
<comment type="caution">
    <text evidence="2">The sequence shown here is derived from an EMBL/GenBank/DDBJ whole genome shotgun (WGS) entry which is preliminary data.</text>
</comment>
<reference evidence="2" key="2">
    <citation type="journal article" date="2021" name="PeerJ">
        <title>Extensive microbial diversity within the chicken gut microbiome revealed by metagenomics and culture.</title>
        <authorList>
            <person name="Gilroy R."/>
            <person name="Ravi A."/>
            <person name="Getino M."/>
            <person name="Pursley I."/>
            <person name="Horton D.L."/>
            <person name="Alikhan N.F."/>
            <person name="Baker D."/>
            <person name="Gharbi K."/>
            <person name="Hall N."/>
            <person name="Watson M."/>
            <person name="Adriaenssens E.M."/>
            <person name="Foster-Nyarko E."/>
            <person name="Jarju S."/>
            <person name="Secka A."/>
            <person name="Antonio M."/>
            <person name="Oren A."/>
            <person name="Chaudhuri R.R."/>
            <person name="La Ragione R."/>
            <person name="Hildebrand F."/>
            <person name="Pallen M.J."/>
        </authorList>
    </citation>
    <scope>NUCLEOTIDE SEQUENCE</scope>
    <source>
        <strain evidence="2">35461</strain>
    </source>
</reference>